<dbReference type="PANTHER" id="PTHR18895">
    <property type="entry name" value="HEMK METHYLTRANSFERASE"/>
    <property type="match status" value="1"/>
</dbReference>
<protein>
    <recommendedName>
        <fullName evidence="3">Mitochondrial N(5)-glutamine methyltransferase MTQ1</fullName>
    </recommendedName>
</protein>
<dbReference type="InterPro" id="IPR029063">
    <property type="entry name" value="SAM-dependent_MTases_sf"/>
</dbReference>
<dbReference type="PROSITE" id="PS00092">
    <property type="entry name" value="N6_MTASE"/>
    <property type="match status" value="1"/>
</dbReference>
<dbReference type="InterPro" id="IPR050320">
    <property type="entry name" value="N5-glutamine_MTase"/>
</dbReference>
<evidence type="ECO:0000313" key="2">
    <source>
        <dbReference type="Proteomes" id="UP000002489"/>
    </source>
</evidence>
<dbReference type="GO" id="GO:0003676">
    <property type="term" value="F:nucleic acid binding"/>
    <property type="evidence" value="ECO:0007669"/>
    <property type="project" value="InterPro"/>
</dbReference>
<dbReference type="STRING" id="426428.A0A0D2XDM7"/>
<reference evidence="2" key="1">
    <citation type="journal article" date="2012" name="Mol. Plant Microbe Interact.">
        <title>A highly conserved effector in Fusarium oxysporum is required for full virulence on Arabidopsis.</title>
        <authorList>
            <person name="Thatcher L.F."/>
            <person name="Gardiner D.M."/>
            <person name="Kazan K."/>
            <person name="Manners J."/>
        </authorList>
    </citation>
    <scope>NUCLEOTIDE SEQUENCE [LARGE SCALE GENOMIC DNA]</scope>
    <source>
        <strain evidence="2">Fo5176</strain>
    </source>
</reference>
<reference evidence="1" key="2">
    <citation type="submission" date="2025-08" db="UniProtKB">
        <authorList>
            <consortium name="EnsemblFungi"/>
        </authorList>
    </citation>
    <scope>IDENTIFICATION</scope>
    <source>
        <strain evidence="1">4287 / CBS 123668 / FGSC 9935 / NRRL 34936</strain>
    </source>
</reference>
<dbReference type="PANTHER" id="PTHR18895:SF74">
    <property type="entry name" value="MTRF1L RELEASE FACTOR GLUTAMINE METHYLTRANSFERASE"/>
    <property type="match status" value="1"/>
</dbReference>
<dbReference type="Proteomes" id="UP000002489">
    <property type="component" value="Unassembled WGS sequence"/>
</dbReference>
<name>A0A0D2XDM7_FUSOF</name>
<evidence type="ECO:0008006" key="3">
    <source>
        <dbReference type="Google" id="ProtNLM"/>
    </source>
</evidence>
<proteinExistence type="predicted"/>
<dbReference type="InterPro" id="IPR002052">
    <property type="entry name" value="DNA_methylase_N6_adenine_CS"/>
</dbReference>
<dbReference type="EnsemblFungi" id="FOXG_02007T0">
    <property type="protein sequence ID" value="FOXG_02007P0"/>
    <property type="gene ID" value="FOXG_02007"/>
</dbReference>
<sequence length="236" mass="27060">MAVRQSMPKKRAWGAFRTRLFSSLQHSVDNLTVRGVDVSPVALRLAQENIARNIRLGNLMEPTKHKRLDITRANVFSDGDMQQLAVTPWDILVSNPPYISEDIWHHGRGQLGYSVRKYEPRLALVPDKDLPCPSKCNPADVFYARLLDVAELLKPRVVLFEIGDEEQARRVLQLYFNHPIAQKSRTEIWRDLPDFEGAKGAEIVLHLEESKEERRVPVKGDGLIRSILIHNLEWAE</sequence>
<evidence type="ECO:0000313" key="1">
    <source>
        <dbReference type="EnsemblFungi" id="FOXG_02007P0"/>
    </source>
</evidence>
<dbReference type="AlphaFoldDB" id="A0A0D2XDM7"/>
<dbReference type="GO" id="GO:0032259">
    <property type="term" value="P:methylation"/>
    <property type="evidence" value="ECO:0007669"/>
    <property type="project" value="InterPro"/>
</dbReference>
<dbReference type="SUPFAM" id="SSF53335">
    <property type="entry name" value="S-adenosyl-L-methionine-dependent methyltransferases"/>
    <property type="match status" value="1"/>
</dbReference>
<dbReference type="GO" id="GO:0008168">
    <property type="term" value="F:methyltransferase activity"/>
    <property type="evidence" value="ECO:0007669"/>
    <property type="project" value="InterPro"/>
</dbReference>
<dbReference type="GO" id="GO:0005739">
    <property type="term" value="C:mitochondrion"/>
    <property type="evidence" value="ECO:0007669"/>
    <property type="project" value="TreeGrafter"/>
</dbReference>
<accession>A0A0D2XDM7</accession>
<dbReference type="Gene3D" id="3.40.50.150">
    <property type="entry name" value="Vaccinia Virus protein VP39"/>
    <property type="match status" value="1"/>
</dbReference>
<organism evidence="1 2">
    <name type="scientific">Fusarium oxysporum (strain Fo5176)</name>
    <name type="common">Fusarium vascular wilt</name>
    <dbReference type="NCBI Taxonomy" id="660025"/>
    <lineage>
        <taxon>Eukaryota</taxon>
        <taxon>Fungi</taxon>
        <taxon>Dikarya</taxon>
        <taxon>Ascomycota</taxon>
        <taxon>Pezizomycotina</taxon>
        <taxon>Sordariomycetes</taxon>
        <taxon>Hypocreomycetidae</taxon>
        <taxon>Hypocreales</taxon>
        <taxon>Nectriaceae</taxon>
        <taxon>Fusarium</taxon>
        <taxon>Fusarium oxysporum species complex</taxon>
    </lineage>
</organism>